<organism evidence="2 3">
    <name type="scientific">Cyphellophora europaea (strain CBS 101466)</name>
    <name type="common">Phialophora europaea</name>
    <dbReference type="NCBI Taxonomy" id="1220924"/>
    <lineage>
        <taxon>Eukaryota</taxon>
        <taxon>Fungi</taxon>
        <taxon>Dikarya</taxon>
        <taxon>Ascomycota</taxon>
        <taxon>Pezizomycotina</taxon>
        <taxon>Eurotiomycetes</taxon>
        <taxon>Chaetothyriomycetidae</taxon>
        <taxon>Chaetothyriales</taxon>
        <taxon>Cyphellophoraceae</taxon>
        <taxon>Cyphellophora</taxon>
    </lineage>
</organism>
<name>W2RQH7_CYPE1</name>
<accession>W2RQH7</accession>
<gene>
    <name evidence="2" type="ORF">HMPREF1541_07576</name>
</gene>
<dbReference type="EMBL" id="KB822723">
    <property type="protein sequence ID" value="ETN37953.1"/>
    <property type="molecule type" value="Genomic_DNA"/>
</dbReference>
<protein>
    <submittedName>
        <fullName evidence="2">Uncharacterized protein</fullName>
    </submittedName>
</protein>
<evidence type="ECO:0000313" key="3">
    <source>
        <dbReference type="Proteomes" id="UP000030752"/>
    </source>
</evidence>
<dbReference type="RefSeq" id="XP_008720122.1">
    <property type="nucleotide sequence ID" value="XM_008721900.1"/>
</dbReference>
<dbReference type="HOGENOM" id="CLU_1796400_0_0_1"/>
<dbReference type="Proteomes" id="UP000030752">
    <property type="component" value="Unassembled WGS sequence"/>
</dbReference>
<reference evidence="2 3" key="1">
    <citation type="submission" date="2013-03" db="EMBL/GenBank/DDBJ databases">
        <title>The Genome Sequence of Phialophora europaea CBS 101466.</title>
        <authorList>
            <consortium name="The Broad Institute Genomics Platform"/>
            <person name="Cuomo C."/>
            <person name="de Hoog S."/>
            <person name="Gorbushina A."/>
            <person name="Walker B."/>
            <person name="Young S.K."/>
            <person name="Zeng Q."/>
            <person name="Gargeya S."/>
            <person name="Fitzgerald M."/>
            <person name="Haas B."/>
            <person name="Abouelleil A."/>
            <person name="Allen A.W."/>
            <person name="Alvarado L."/>
            <person name="Arachchi H.M."/>
            <person name="Berlin A.M."/>
            <person name="Chapman S.B."/>
            <person name="Gainer-Dewar J."/>
            <person name="Goldberg J."/>
            <person name="Griggs A."/>
            <person name="Gujja S."/>
            <person name="Hansen M."/>
            <person name="Howarth C."/>
            <person name="Imamovic A."/>
            <person name="Ireland A."/>
            <person name="Larimer J."/>
            <person name="McCowan C."/>
            <person name="Murphy C."/>
            <person name="Pearson M."/>
            <person name="Poon T.W."/>
            <person name="Priest M."/>
            <person name="Roberts A."/>
            <person name="Saif S."/>
            <person name="Shea T."/>
            <person name="Sisk P."/>
            <person name="Sykes S."/>
            <person name="Wortman J."/>
            <person name="Nusbaum C."/>
            <person name="Birren B."/>
        </authorList>
    </citation>
    <scope>NUCLEOTIDE SEQUENCE [LARGE SCALE GENOMIC DNA]</scope>
    <source>
        <strain evidence="2 3">CBS 101466</strain>
    </source>
</reference>
<sequence>MGPPPPWHTTGITTSTPPPSPDQKRRHPHISTEQPQKRCRKPANPQTAPQFRVGVDRRPGLSLHVEKDLPAAGAHLLFLASVQGKVLFQYADSRALHQLPEHEVNIHGLTGAAQYPAVPSAIPTRSGQWQDMDGSTEKIIPALV</sequence>
<dbReference type="AlphaFoldDB" id="W2RQH7"/>
<dbReference type="VEuPathDB" id="FungiDB:HMPREF1541_07576"/>
<evidence type="ECO:0000313" key="2">
    <source>
        <dbReference type="EMBL" id="ETN37953.1"/>
    </source>
</evidence>
<dbReference type="InParanoid" id="W2RQH7"/>
<feature type="region of interest" description="Disordered" evidence="1">
    <location>
        <begin position="1"/>
        <end position="55"/>
    </location>
</feature>
<dbReference type="GeneID" id="19974915"/>
<proteinExistence type="predicted"/>
<keyword evidence="3" id="KW-1185">Reference proteome</keyword>
<evidence type="ECO:0000256" key="1">
    <source>
        <dbReference type="SAM" id="MobiDB-lite"/>
    </source>
</evidence>